<dbReference type="RefSeq" id="WP_154238582.1">
    <property type="nucleotide sequence ID" value="NZ_WKPI01000010.1"/>
</dbReference>
<evidence type="ECO:0000313" key="4">
    <source>
        <dbReference type="Proteomes" id="UP000480929"/>
    </source>
</evidence>
<reference evidence="3 4" key="1">
    <citation type="journal article" date="2019" name="Nat. Med.">
        <title>A library of human gut bacterial isolates paired with longitudinal multiomics data enables mechanistic microbiome research.</title>
        <authorList>
            <person name="Poyet M."/>
            <person name="Groussin M."/>
            <person name="Gibbons S.M."/>
            <person name="Avila-Pacheco J."/>
            <person name="Jiang X."/>
            <person name="Kearney S.M."/>
            <person name="Perrotta A.R."/>
            <person name="Berdy B."/>
            <person name="Zhao S."/>
            <person name="Lieberman T.D."/>
            <person name="Swanson P.K."/>
            <person name="Smith M."/>
            <person name="Roesemann S."/>
            <person name="Alexander J.E."/>
            <person name="Rich S.A."/>
            <person name="Livny J."/>
            <person name="Vlamakis H."/>
            <person name="Clish C."/>
            <person name="Bullock K."/>
            <person name="Deik A."/>
            <person name="Scott J."/>
            <person name="Pierce K.A."/>
            <person name="Xavier R.J."/>
            <person name="Alm E.J."/>
        </authorList>
    </citation>
    <scope>NUCLEOTIDE SEQUENCE [LARGE SCALE GENOMIC DNA]</scope>
    <source>
        <strain evidence="1 3">BIOML-A4</strain>
        <strain evidence="2 4">BIOML-A5</strain>
    </source>
</reference>
<dbReference type="Proteomes" id="UP000480929">
    <property type="component" value="Unassembled WGS sequence"/>
</dbReference>
<evidence type="ECO:0008006" key="5">
    <source>
        <dbReference type="Google" id="ProtNLM"/>
    </source>
</evidence>
<gene>
    <name evidence="2" type="ORF">GKD88_07350</name>
    <name evidence="1" type="ORF">GKE08_07945</name>
</gene>
<evidence type="ECO:0000313" key="1">
    <source>
        <dbReference type="EMBL" id="MSA89256.1"/>
    </source>
</evidence>
<evidence type="ECO:0000313" key="2">
    <source>
        <dbReference type="EMBL" id="MSC32934.1"/>
    </source>
</evidence>
<dbReference type="EMBL" id="WKPI01000010">
    <property type="protein sequence ID" value="MSC32934.1"/>
    <property type="molecule type" value="Genomic_DNA"/>
</dbReference>
<dbReference type="Proteomes" id="UP000433575">
    <property type="component" value="Unassembled WGS sequence"/>
</dbReference>
<comment type="caution">
    <text evidence="1">The sequence shown here is derived from an EMBL/GenBank/DDBJ whole genome shotgun (WGS) entry which is preliminary data.</text>
</comment>
<evidence type="ECO:0000313" key="3">
    <source>
        <dbReference type="Proteomes" id="UP000433575"/>
    </source>
</evidence>
<accession>A0A6N7S7H1</accession>
<dbReference type="AlphaFoldDB" id="A0A6N7S7H1"/>
<keyword evidence="4" id="KW-1185">Reference proteome</keyword>
<dbReference type="Pfam" id="PF21983">
    <property type="entry name" value="NikA-like"/>
    <property type="match status" value="1"/>
</dbReference>
<dbReference type="OrthoDB" id="1824311at2"/>
<dbReference type="InterPro" id="IPR053842">
    <property type="entry name" value="NikA-like"/>
</dbReference>
<protein>
    <recommendedName>
        <fullName evidence="5">Ribbon-helix-helix protein, CopG family</fullName>
    </recommendedName>
</protein>
<dbReference type="EMBL" id="WKPJ01000009">
    <property type="protein sequence ID" value="MSA89256.1"/>
    <property type="molecule type" value="Genomic_DNA"/>
</dbReference>
<dbReference type="Gene3D" id="1.20.5.780">
    <property type="entry name" value="Single helix bin"/>
    <property type="match status" value="1"/>
</dbReference>
<sequence>MSADKKKMGRPYREGIPRDERVMLRLTKAEKEEIQTKAKEKGMSMTEFFIKAAKEYK</sequence>
<organism evidence="1 3">
    <name type="scientific">Holdemania massiliensis</name>
    <dbReference type="NCBI Taxonomy" id="1468449"/>
    <lineage>
        <taxon>Bacteria</taxon>
        <taxon>Bacillati</taxon>
        <taxon>Bacillota</taxon>
        <taxon>Erysipelotrichia</taxon>
        <taxon>Erysipelotrichales</taxon>
        <taxon>Erysipelotrichaceae</taxon>
        <taxon>Holdemania</taxon>
    </lineage>
</organism>
<proteinExistence type="predicted"/>
<name>A0A6N7S7H1_9FIRM</name>